<dbReference type="GO" id="GO:0005758">
    <property type="term" value="C:mitochondrial intermembrane space"/>
    <property type="evidence" value="ECO:0007669"/>
    <property type="project" value="UniProtKB-SubCell"/>
</dbReference>
<dbReference type="InterPro" id="IPR014756">
    <property type="entry name" value="Ig_E-set"/>
</dbReference>
<feature type="domain" description="Cytochrome b5 heme-binding" evidence="16">
    <location>
        <begin position="78"/>
        <end position="156"/>
    </location>
</feature>
<protein>
    <recommendedName>
        <fullName evidence="14">Sulfite oxidase</fullName>
        <ecNumber evidence="7">1.8.3.1</ecNumber>
    </recommendedName>
</protein>
<dbReference type="CDD" id="cd02111">
    <property type="entry name" value="eukary_SO_Moco"/>
    <property type="match status" value="1"/>
</dbReference>
<feature type="region of interest" description="Disordered" evidence="15">
    <location>
        <begin position="159"/>
        <end position="191"/>
    </location>
</feature>
<dbReference type="Proteomes" id="UP000288716">
    <property type="component" value="Unassembled WGS sequence"/>
</dbReference>
<keyword evidence="11" id="KW-0560">Oxidoreductase</keyword>
<evidence type="ECO:0000256" key="1">
    <source>
        <dbReference type="ARBA" id="ARBA00001924"/>
    </source>
</evidence>
<dbReference type="PRINTS" id="PR00363">
    <property type="entry name" value="CYTOCHROMEB5"/>
</dbReference>
<dbReference type="PANTHER" id="PTHR19372:SF7">
    <property type="entry name" value="SULFITE OXIDASE, MITOCHONDRIAL"/>
    <property type="match status" value="1"/>
</dbReference>
<dbReference type="FunFam" id="3.90.420.10:FF:000002">
    <property type="entry name" value="sulfite oxidase, mitochondrial"/>
    <property type="match status" value="1"/>
</dbReference>
<dbReference type="PANTHER" id="PTHR19372">
    <property type="entry name" value="SULFITE REDUCTASE"/>
    <property type="match status" value="1"/>
</dbReference>
<dbReference type="FunFam" id="2.60.40.650:FF:000002">
    <property type="entry name" value="sulfite oxidase"/>
    <property type="match status" value="1"/>
</dbReference>
<evidence type="ECO:0000256" key="6">
    <source>
        <dbReference type="ARBA" id="ARBA00011738"/>
    </source>
</evidence>
<dbReference type="InterPro" id="IPR000572">
    <property type="entry name" value="OxRdtase_Mopterin-bd_dom"/>
</dbReference>
<evidence type="ECO:0000256" key="7">
    <source>
        <dbReference type="ARBA" id="ARBA00012505"/>
    </source>
</evidence>
<evidence type="ECO:0000256" key="3">
    <source>
        <dbReference type="ARBA" id="ARBA00004569"/>
    </source>
</evidence>
<dbReference type="Gene3D" id="2.60.40.650">
    <property type="match status" value="1"/>
</dbReference>
<dbReference type="Pfam" id="PF00174">
    <property type="entry name" value="Oxidored_molyb"/>
    <property type="match status" value="1"/>
</dbReference>
<dbReference type="GO" id="GO:0043546">
    <property type="term" value="F:molybdopterin cofactor binding"/>
    <property type="evidence" value="ECO:0007669"/>
    <property type="project" value="InterPro"/>
</dbReference>
<evidence type="ECO:0000256" key="12">
    <source>
        <dbReference type="ARBA" id="ARBA00023004"/>
    </source>
</evidence>
<dbReference type="Pfam" id="PF03404">
    <property type="entry name" value="Mo-co_dimer"/>
    <property type="match status" value="1"/>
</dbReference>
<dbReference type="InterPro" id="IPR036374">
    <property type="entry name" value="OxRdtase_Mopterin-bd_sf"/>
</dbReference>
<dbReference type="SMART" id="SM01117">
    <property type="entry name" value="Cyt-b5"/>
    <property type="match status" value="1"/>
</dbReference>
<dbReference type="Gene3D" id="3.90.420.10">
    <property type="entry name" value="Oxidoreductase, molybdopterin-binding domain"/>
    <property type="match status" value="1"/>
</dbReference>
<dbReference type="SUPFAM" id="SSF56524">
    <property type="entry name" value="Oxidoreductase molybdopterin-binding domain"/>
    <property type="match status" value="1"/>
</dbReference>
<evidence type="ECO:0000256" key="15">
    <source>
        <dbReference type="SAM" id="MobiDB-lite"/>
    </source>
</evidence>
<comment type="subcellular location">
    <subcellularLocation>
        <location evidence="3">Mitochondrion intermembrane space</location>
    </subcellularLocation>
</comment>
<dbReference type="Pfam" id="PF00173">
    <property type="entry name" value="Cyt-b5"/>
    <property type="match status" value="1"/>
</dbReference>
<evidence type="ECO:0000256" key="9">
    <source>
        <dbReference type="ARBA" id="ARBA00022617"/>
    </source>
</evidence>
<proteinExistence type="predicted"/>
<dbReference type="PROSITE" id="PS50255">
    <property type="entry name" value="CYTOCHROME_B5_2"/>
    <property type="match status" value="1"/>
</dbReference>
<reference evidence="17 18" key="1">
    <citation type="journal article" date="2018" name="Gigascience">
        <title>Genomes of trombidid mites reveal novel predicted allergens and laterally-transferred genes associated with secondary metabolism.</title>
        <authorList>
            <person name="Dong X."/>
            <person name="Chaisiri K."/>
            <person name="Xia D."/>
            <person name="Armstrong S.D."/>
            <person name="Fang Y."/>
            <person name="Donnelly M.J."/>
            <person name="Kadowaki T."/>
            <person name="McGarry J.W."/>
            <person name="Darby A.C."/>
            <person name="Makepeace B.L."/>
        </authorList>
    </citation>
    <scope>NUCLEOTIDE SEQUENCE [LARGE SCALE GENOMIC DNA]</scope>
    <source>
        <strain evidence="17">UoL-UT</strain>
    </source>
</reference>
<evidence type="ECO:0000256" key="11">
    <source>
        <dbReference type="ARBA" id="ARBA00023002"/>
    </source>
</evidence>
<comment type="subunit">
    <text evidence="6">Homodimer.</text>
</comment>
<dbReference type="InterPro" id="IPR008335">
    <property type="entry name" value="Mopterin_OxRdtase_euk"/>
</dbReference>
<dbReference type="UniPathway" id="UPA00096"/>
<dbReference type="PROSITE" id="PS00559">
    <property type="entry name" value="MOLYBDOPTERIN_EUK"/>
    <property type="match status" value="1"/>
</dbReference>
<evidence type="ECO:0000256" key="14">
    <source>
        <dbReference type="ARBA" id="ARBA00070338"/>
    </source>
</evidence>
<keyword evidence="12" id="KW-0408">Iron</keyword>
<evidence type="ECO:0000256" key="10">
    <source>
        <dbReference type="ARBA" id="ARBA00022723"/>
    </source>
</evidence>
<keyword evidence="10" id="KW-0479">Metal-binding</keyword>
<organism evidence="17 18">
    <name type="scientific">Leptotrombidium deliense</name>
    <dbReference type="NCBI Taxonomy" id="299467"/>
    <lineage>
        <taxon>Eukaryota</taxon>
        <taxon>Metazoa</taxon>
        <taxon>Ecdysozoa</taxon>
        <taxon>Arthropoda</taxon>
        <taxon>Chelicerata</taxon>
        <taxon>Arachnida</taxon>
        <taxon>Acari</taxon>
        <taxon>Acariformes</taxon>
        <taxon>Trombidiformes</taxon>
        <taxon>Prostigmata</taxon>
        <taxon>Anystina</taxon>
        <taxon>Parasitengona</taxon>
        <taxon>Trombiculoidea</taxon>
        <taxon>Trombiculidae</taxon>
        <taxon>Leptotrombidium</taxon>
    </lineage>
</organism>
<dbReference type="AlphaFoldDB" id="A0A443SV02"/>
<evidence type="ECO:0000313" key="17">
    <source>
        <dbReference type="EMBL" id="RWS31355.1"/>
    </source>
</evidence>
<dbReference type="EC" id="1.8.3.1" evidence="7"/>
<dbReference type="FunFam" id="3.10.120.10:FF:000007">
    <property type="entry name" value="Sulfite oxidase, mitochondrial"/>
    <property type="match status" value="1"/>
</dbReference>
<dbReference type="OrthoDB" id="10051395at2759"/>
<dbReference type="GO" id="GO:0006790">
    <property type="term" value="P:sulfur compound metabolic process"/>
    <property type="evidence" value="ECO:0007669"/>
    <property type="project" value="UniProtKB-UniPathway"/>
</dbReference>
<sequence>LFANNLTVNSLRLQQQQHRCYNRQRIFGNGNAFAKRHKNGVLTATGTFLVSFAIYKWHQNKRVVYAFQDSYGKVIDGLQFYSMDDVTKHNSKEKRIWISFRNGVYDITDFVEQHPGGDKILMAAGGAVDPFWELYAVHKNPQVLDILEKYRIGNLKEEDSKRVAAQSNDPYSTDPKRHPALQPRSDKPYNAEPPVEILVKNFYTPNELFFVRNHLPVPQVDVDEYELEIEGLGLKKCFTFSLNDLKTKFPKHTVTQAIQCAGNRRSDMNKIEVVKGLNWGPAAISNAKWTGVRLVDVLRHCGLNINNEQIKHVQFEGLDLDPAGMPYGASIPSHLVLDEKSEVILAFEMNGEEIPKDHGFPIRLIAPGIVGARNVKWLSKVILSEEESHSHWQRRDYKGFSPNINWDNVNFDNSPSIQDLPVQSAICDPADGEKVKPDKDGFINVEGYAHSGGGRKIVRVDVSPDNGKSWITAELQQESTPLHKTYGWTLWKAKIPVKNDTKKVELICKAVDSSYNTQPETFAPIWNLRGVLSNAWHRISVQLNK</sequence>
<evidence type="ECO:0000313" key="18">
    <source>
        <dbReference type="Proteomes" id="UP000288716"/>
    </source>
</evidence>
<evidence type="ECO:0000256" key="4">
    <source>
        <dbReference type="ARBA" id="ARBA00004678"/>
    </source>
</evidence>
<comment type="cofactor">
    <cofactor evidence="1">
        <name>Mo-molybdopterin</name>
        <dbReference type="ChEBI" id="CHEBI:71302"/>
    </cofactor>
</comment>
<dbReference type="STRING" id="299467.A0A443SV02"/>
<dbReference type="InterPro" id="IPR022407">
    <property type="entry name" value="OxRdtase_Mopterin_BS"/>
</dbReference>
<accession>A0A443SV02</accession>
<comment type="pathway">
    <text evidence="5">Energy metabolism; sulfur metabolism.</text>
</comment>
<evidence type="ECO:0000256" key="2">
    <source>
        <dbReference type="ARBA" id="ARBA00001970"/>
    </source>
</evidence>
<dbReference type="VEuPathDB" id="VectorBase:LDEU000687"/>
<keyword evidence="13" id="KW-0496">Mitochondrion</keyword>
<dbReference type="GO" id="GO:0030151">
    <property type="term" value="F:molybdenum ion binding"/>
    <property type="evidence" value="ECO:0007669"/>
    <property type="project" value="InterPro"/>
</dbReference>
<comment type="pathway">
    <text evidence="4">Sulfur metabolism.</text>
</comment>
<dbReference type="SUPFAM" id="SSF81296">
    <property type="entry name" value="E set domains"/>
    <property type="match status" value="1"/>
</dbReference>
<dbReference type="InterPro" id="IPR001199">
    <property type="entry name" value="Cyt_B5-like_heme/steroid-bd"/>
</dbReference>
<evidence type="ECO:0000256" key="13">
    <source>
        <dbReference type="ARBA" id="ARBA00023128"/>
    </source>
</evidence>
<keyword evidence="18" id="KW-1185">Reference proteome</keyword>
<dbReference type="InterPro" id="IPR036400">
    <property type="entry name" value="Cyt_B5-like_heme/steroid_sf"/>
</dbReference>
<evidence type="ECO:0000259" key="16">
    <source>
        <dbReference type="PROSITE" id="PS50255"/>
    </source>
</evidence>
<dbReference type="GO" id="GO:0008482">
    <property type="term" value="F:sulfite oxidase activity"/>
    <property type="evidence" value="ECO:0007669"/>
    <property type="project" value="UniProtKB-EC"/>
</dbReference>
<dbReference type="GO" id="GO:0020037">
    <property type="term" value="F:heme binding"/>
    <property type="evidence" value="ECO:0007669"/>
    <property type="project" value="TreeGrafter"/>
</dbReference>
<keyword evidence="9" id="KW-0349">Heme</keyword>
<dbReference type="Gene3D" id="3.10.120.10">
    <property type="entry name" value="Cytochrome b5-like heme/steroid binding domain"/>
    <property type="match status" value="1"/>
</dbReference>
<keyword evidence="8" id="KW-0500">Molybdenum</keyword>
<feature type="non-terminal residue" evidence="17">
    <location>
        <position position="1"/>
    </location>
</feature>
<dbReference type="SUPFAM" id="SSF55856">
    <property type="entry name" value="Cytochrome b5-like heme/steroid binding domain"/>
    <property type="match status" value="1"/>
</dbReference>
<evidence type="ECO:0000256" key="5">
    <source>
        <dbReference type="ARBA" id="ARBA00004971"/>
    </source>
</evidence>
<comment type="caution">
    <text evidence="17">The sequence shown here is derived from an EMBL/GenBank/DDBJ whole genome shotgun (WGS) entry which is preliminary data.</text>
</comment>
<evidence type="ECO:0000256" key="8">
    <source>
        <dbReference type="ARBA" id="ARBA00022505"/>
    </source>
</evidence>
<comment type="cofactor">
    <cofactor evidence="2">
        <name>heme b</name>
        <dbReference type="ChEBI" id="CHEBI:60344"/>
    </cofactor>
</comment>
<dbReference type="PRINTS" id="PR00407">
    <property type="entry name" value="EUMOPTERIN"/>
</dbReference>
<dbReference type="InterPro" id="IPR005066">
    <property type="entry name" value="MoCF_OxRdtse_dimer"/>
</dbReference>
<dbReference type="EMBL" id="NCKV01000188">
    <property type="protein sequence ID" value="RWS31355.1"/>
    <property type="molecule type" value="Genomic_DNA"/>
</dbReference>
<name>A0A443SV02_9ACAR</name>
<gene>
    <name evidence="17" type="ORF">B4U80_05261</name>
</gene>